<proteinExistence type="predicted"/>
<reference evidence="2 3" key="1">
    <citation type="journal article" date="2019" name="Nat. Ecol. Evol.">
        <title>Megaphylogeny resolves global patterns of mushroom evolution.</title>
        <authorList>
            <person name="Varga T."/>
            <person name="Krizsan K."/>
            <person name="Foldi C."/>
            <person name="Dima B."/>
            <person name="Sanchez-Garcia M."/>
            <person name="Sanchez-Ramirez S."/>
            <person name="Szollosi G.J."/>
            <person name="Szarkandi J.G."/>
            <person name="Papp V."/>
            <person name="Albert L."/>
            <person name="Andreopoulos W."/>
            <person name="Angelini C."/>
            <person name="Antonin V."/>
            <person name="Barry K.W."/>
            <person name="Bougher N.L."/>
            <person name="Buchanan P."/>
            <person name="Buyck B."/>
            <person name="Bense V."/>
            <person name="Catcheside P."/>
            <person name="Chovatia M."/>
            <person name="Cooper J."/>
            <person name="Damon W."/>
            <person name="Desjardin D."/>
            <person name="Finy P."/>
            <person name="Geml J."/>
            <person name="Haridas S."/>
            <person name="Hughes K."/>
            <person name="Justo A."/>
            <person name="Karasinski D."/>
            <person name="Kautmanova I."/>
            <person name="Kiss B."/>
            <person name="Kocsube S."/>
            <person name="Kotiranta H."/>
            <person name="LaButti K.M."/>
            <person name="Lechner B.E."/>
            <person name="Liimatainen K."/>
            <person name="Lipzen A."/>
            <person name="Lukacs Z."/>
            <person name="Mihaltcheva S."/>
            <person name="Morgado L.N."/>
            <person name="Niskanen T."/>
            <person name="Noordeloos M.E."/>
            <person name="Ohm R.A."/>
            <person name="Ortiz-Santana B."/>
            <person name="Ovrebo C."/>
            <person name="Racz N."/>
            <person name="Riley R."/>
            <person name="Savchenko A."/>
            <person name="Shiryaev A."/>
            <person name="Soop K."/>
            <person name="Spirin V."/>
            <person name="Szebenyi C."/>
            <person name="Tomsovsky M."/>
            <person name="Tulloss R.E."/>
            <person name="Uehling J."/>
            <person name="Grigoriev I.V."/>
            <person name="Vagvolgyi C."/>
            <person name="Papp T."/>
            <person name="Martin F.M."/>
            <person name="Miettinen O."/>
            <person name="Hibbett D.S."/>
            <person name="Nagy L.G."/>
        </authorList>
    </citation>
    <scope>NUCLEOTIDE SEQUENCE [LARGE SCALE GENOMIC DNA]</scope>
    <source>
        <strain evidence="2 3">OMC1185</strain>
    </source>
</reference>
<protein>
    <recommendedName>
        <fullName evidence="1">GST N-terminal domain-containing protein</fullName>
    </recommendedName>
</protein>
<dbReference type="InterPro" id="IPR036282">
    <property type="entry name" value="Glutathione-S-Trfase_C_sf"/>
</dbReference>
<name>A0A5C3N7B6_9AGAM</name>
<dbReference type="STRING" id="5364.A0A5C3N7B6"/>
<dbReference type="SUPFAM" id="SSF47616">
    <property type="entry name" value="GST C-terminal domain-like"/>
    <property type="match status" value="1"/>
</dbReference>
<dbReference type="AlphaFoldDB" id="A0A5C3N7B6"/>
<dbReference type="Proteomes" id="UP000305948">
    <property type="component" value="Unassembled WGS sequence"/>
</dbReference>
<evidence type="ECO:0000259" key="1">
    <source>
        <dbReference type="PROSITE" id="PS50404"/>
    </source>
</evidence>
<dbReference type="GO" id="GO:0006559">
    <property type="term" value="P:L-phenylalanine catabolic process"/>
    <property type="evidence" value="ECO:0007669"/>
    <property type="project" value="TreeGrafter"/>
</dbReference>
<dbReference type="Pfam" id="PF22041">
    <property type="entry name" value="GST_C_7"/>
    <property type="match status" value="1"/>
</dbReference>
<dbReference type="GO" id="GO:0006749">
    <property type="term" value="P:glutathione metabolic process"/>
    <property type="evidence" value="ECO:0007669"/>
    <property type="project" value="TreeGrafter"/>
</dbReference>
<dbReference type="GO" id="GO:0016034">
    <property type="term" value="F:maleylacetoacetate isomerase activity"/>
    <property type="evidence" value="ECO:0007669"/>
    <property type="project" value="TreeGrafter"/>
</dbReference>
<dbReference type="InterPro" id="IPR004045">
    <property type="entry name" value="Glutathione_S-Trfase_N"/>
</dbReference>
<accession>A0A5C3N7B6</accession>
<dbReference type="EMBL" id="ML213509">
    <property type="protein sequence ID" value="TFK52677.1"/>
    <property type="molecule type" value="Genomic_DNA"/>
</dbReference>
<dbReference type="PANTHER" id="PTHR42673">
    <property type="entry name" value="MALEYLACETOACETATE ISOMERASE"/>
    <property type="match status" value="1"/>
</dbReference>
<feature type="domain" description="GST N-terminal" evidence="1">
    <location>
        <begin position="10"/>
        <end position="101"/>
    </location>
</feature>
<dbReference type="Gene3D" id="1.20.1050.10">
    <property type="match status" value="1"/>
</dbReference>
<dbReference type="SUPFAM" id="SSF52833">
    <property type="entry name" value="Thioredoxin-like"/>
    <property type="match status" value="1"/>
</dbReference>
<dbReference type="PANTHER" id="PTHR42673:SF4">
    <property type="entry name" value="MALEYLACETOACETATE ISOMERASE"/>
    <property type="match status" value="1"/>
</dbReference>
<keyword evidence="3" id="KW-1185">Reference proteome</keyword>
<dbReference type="GO" id="GO:0004364">
    <property type="term" value="F:glutathione transferase activity"/>
    <property type="evidence" value="ECO:0007669"/>
    <property type="project" value="TreeGrafter"/>
</dbReference>
<dbReference type="InterPro" id="IPR054416">
    <property type="entry name" value="GST_UstS-like_C"/>
</dbReference>
<dbReference type="InterPro" id="IPR036249">
    <property type="entry name" value="Thioredoxin-like_sf"/>
</dbReference>
<organism evidence="2 3">
    <name type="scientific">Heliocybe sulcata</name>
    <dbReference type="NCBI Taxonomy" id="5364"/>
    <lineage>
        <taxon>Eukaryota</taxon>
        <taxon>Fungi</taxon>
        <taxon>Dikarya</taxon>
        <taxon>Basidiomycota</taxon>
        <taxon>Agaricomycotina</taxon>
        <taxon>Agaricomycetes</taxon>
        <taxon>Gloeophyllales</taxon>
        <taxon>Gloeophyllaceae</taxon>
        <taxon>Heliocybe</taxon>
    </lineage>
</organism>
<evidence type="ECO:0000313" key="2">
    <source>
        <dbReference type="EMBL" id="TFK52677.1"/>
    </source>
</evidence>
<dbReference type="Pfam" id="PF13409">
    <property type="entry name" value="GST_N_2"/>
    <property type="match status" value="1"/>
</dbReference>
<dbReference type="PROSITE" id="PS50404">
    <property type="entry name" value="GST_NTER"/>
    <property type="match status" value="1"/>
</dbReference>
<dbReference type="OrthoDB" id="4951845at2759"/>
<evidence type="ECO:0000313" key="3">
    <source>
        <dbReference type="Proteomes" id="UP000305948"/>
    </source>
</evidence>
<dbReference type="CDD" id="cd00299">
    <property type="entry name" value="GST_C_family"/>
    <property type="match status" value="1"/>
</dbReference>
<sequence>MSEIVLYDIPRKDLESGPWSPNTLKTRQALKFKGLPYKTVWVEYPDIASVCQKIGATSTKTTPDGNPLYTVPTIYDPATERAVSDSYTITEYLDATYPSTPRLIPVGTEGLQAAFYAAFQDAGFFKLIPAFAPLIGTLLNPPSAEYFYGNTGRKEALAPWRPEDPNRDEFIQAGKQGFDVIAGWYEKAGEGKLFIMGDTPSWADIVVASYFASVRNIFGRNSKEWKEITTWHDGRWEKLLAVLDE</sequence>
<gene>
    <name evidence="2" type="ORF">OE88DRAFT_1628258</name>
</gene>
<dbReference type="Gene3D" id="3.40.30.10">
    <property type="entry name" value="Glutaredoxin"/>
    <property type="match status" value="1"/>
</dbReference>